<name>A0AAF0BJ48_9PROT</name>
<accession>A0AAF0BJ48</accession>
<keyword evidence="4" id="KW-1185">Reference proteome</keyword>
<dbReference type="InterPro" id="IPR027843">
    <property type="entry name" value="DUF4440"/>
</dbReference>
<dbReference type="Gene3D" id="3.10.450.50">
    <property type="match status" value="1"/>
</dbReference>
<evidence type="ECO:0000259" key="2">
    <source>
        <dbReference type="Pfam" id="PF14534"/>
    </source>
</evidence>
<protein>
    <submittedName>
        <fullName evidence="3">Nuclear transport factor 2 family protein</fullName>
    </submittedName>
</protein>
<sequence>MRKTLATLLLVAAFTPAAMADDRGDIMGVDSAFSRMSMERGMAAAFSHYLASDAVKLDGGAHATLGHDAIMKGFEGLPADMQLEWWPQDGSVAGSGDLAYTWGTYELRFMKDGERKTAYGKYTTIWAKRDGEWKAVLDMGNASPGPAPQ</sequence>
<gene>
    <name evidence="3" type="ORF">PH603_09025</name>
</gene>
<reference evidence="3" key="1">
    <citation type="submission" date="2023-01" db="EMBL/GenBank/DDBJ databases">
        <title>The genome sequence of Kordiimonadaceae bacterium 6D33.</title>
        <authorList>
            <person name="Liu Y."/>
        </authorList>
    </citation>
    <scope>NUCLEOTIDE SEQUENCE</scope>
    <source>
        <strain evidence="3">6D33</strain>
    </source>
</reference>
<proteinExistence type="predicted"/>
<feature type="domain" description="DUF4440" evidence="2">
    <location>
        <begin position="38"/>
        <end position="134"/>
    </location>
</feature>
<dbReference type="Pfam" id="PF14534">
    <property type="entry name" value="DUF4440"/>
    <property type="match status" value="1"/>
</dbReference>
<evidence type="ECO:0000313" key="4">
    <source>
        <dbReference type="Proteomes" id="UP001217500"/>
    </source>
</evidence>
<dbReference type="KEGG" id="gso:PH603_09025"/>
<feature type="signal peptide" evidence="1">
    <location>
        <begin position="1"/>
        <end position="20"/>
    </location>
</feature>
<dbReference type="RefSeq" id="WP_289502004.1">
    <property type="nucleotide sequence ID" value="NZ_CP116805.1"/>
</dbReference>
<dbReference type="SUPFAM" id="SSF54427">
    <property type="entry name" value="NTF2-like"/>
    <property type="match status" value="1"/>
</dbReference>
<evidence type="ECO:0000313" key="3">
    <source>
        <dbReference type="EMBL" id="WCL52679.1"/>
    </source>
</evidence>
<feature type="chain" id="PRO_5042202860" evidence="1">
    <location>
        <begin position="21"/>
        <end position="149"/>
    </location>
</feature>
<dbReference type="EMBL" id="CP116805">
    <property type="protein sequence ID" value="WCL52679.1"/>
    <property type="molecule type" value="Genomic_DNA"/>
</dbReference>
<keyword evidence="1" id="KW-0732">Signal</keyword>
<evidence type="ECO:0000256" key="1">
    <source>
        <dbReference type="SAM" id="SignalP"/>
    </source>
</evidence>
<dbReference type="AlphaFoldDB" id="A0AAF0BJ48"/>
<organism evidence="3 4">
    <name type="scientific">Gimibacter soli</name>
    <dbReference type="NCBI Taxonomy" id="3024400"/>
    <lineage>
        <taxon>Bacteria</taxon>
        <taxon>Pseudomonadati</taxon>
        <taxon>Pseudomonadota</taxon>
        <taxon>Alphaproteobacteria</taxon>
        <taxon>Kordiimonadales</taxon>
        <taxon>Temperatibacteraceae</taxon>
        <taxon>Gimibacter</taxon>
    </lineage>
</organism>
<dbReference type="InterPro" id="IPR032710">
    <property type="entry name" value="NTF2-like_dom_sf"/>
</dbReference>
<dbReference type="Proteomes" id="UP001217500">
    <property type="component" value="Chromosome"/>
</dbReference>